<dbReference type="GO" id="GO:0008270">
    <property type="term" value="F:zinc ion binding"/>
    <property type="evidence" value="ECO:0007669"/>
    <property type="project" value="InterPro"/>
</dbReference>
<dbReference type="InParanoid" id="A0A1J7JNB3"/>
<name>A0A1J7JNB3_9PEZI</name>
<dbReference type="InterPro" id="IPR036864">
    <property type="entry name" value="Zn2-C6_fun-type_DNA-bd_sf"/>
</dbReference>
<dbReference type="EMBL" id="KV875098">
    <property type="protein sequence ID" value="OIW29218.1"/>
    <property type="molecule type" value="Genomic_DNA"/>
</dbReference>
<dbReference type="CDD" id="cd00067">
    <property type="entry name" value="GAL4"/>
    <property type="match status" value="1"/>
</dbReference>
<reference evidence="4 5" key="1">
    <citation type="submission" date="2016-10" db="EMBL/GenBank/DDBJ databases">
        <title>Draft genome sequence of Coniochaeta ligniaria NRRL30616, a lignocellulolytic fungus for bioabatement of inhibitors in plant biomass hydrolysates.</title>
        <authorList>
            <consortium name="DOE Joint Genome Institute"/>
            <person name="Jimenez D.J."/>
            <person name="Hector R.E."/>
            <person name="Riley R."/>
            <person name="Sun H."/>
            <person name="Grigoriev I.V."/>
            <person name="Van Elsas J.D."/>
            <person name="Nichols N.N."/>
        </authorList>
    </citation>
    <scope>NUCLEOTIDE SEQUENCE [LARGE SCALE GENOMIC DNA]</scope>
    <source>
        <strain evidence="4 5">NRRL 30616</strain>
    </source>
</reference>
<accession>A0A1J7JNB3</accession>
<keyword evidence="1" id="KW-0539">Nucleus</keyword>
<dbReference type="GO" id="GO:0000981">
    <property type="term" value="F:DNA-binding transcription factor activity, RNA polymerase II-specific"/>
    <property type="evidence" value="ECO:0007669"/>
    <property type="project" value="InterPro"/>
</dbReference>
<dbReference type="PROSITE" id="PS00463">
    <property type="entry name" value="ZN2_CY6_FUNGAL_1"/>
    <property type="match status" value="1"/>
</dbReference>
<dbReference type="OrthoDB" id="4869961at2759"/>
<feature type="domain" description="Zn(2)-C6 fungal-type" evidence="3">
    <location>
        <begin position="13"/>
        <end position="46"/>
    </location>
</feature>
<dbReference type="InterPro" id="IPR001138">
    <property type="entry name" value="Zn2Cys6_DnaBD"/>
</dbReference>
<dbReference type="STRING" id="1408157.A0A1J7JNB3"/>
<protein>
    <recommendedName>
        <fullName evidence="3">Zn(2)-C6 fungal-type domain-containing protein</fullName>
    </recommendedName>
</protein>
<evidence type="ECO:0000313" key="4">
    <source>
        <dbReference type="EMBL" id="OIW29218.1"/>
    </source>
</evidence>
<organism evidence="4 5">
    <name type="scientific">Coniochaeta ligniaria NRRL 30616</name>
    <dbReference type="NCBI Taxonomy" id="1408157"/>
    <lineage>
        <taxon>Eukaryota</taxon>
        <taxon>Fungi</taxon>
        <taxon>Dikarya</taxon>
        <taxon>Ascomycota</taxon>
        <taxon>Pezizomycotina</taxon>
        <taxon>Sordariomycetes</taxon>
        <taxon>Sordariomycetidae</taxon>
        <taxon>Coniochaetales</taxon>
        <taxon>Coniochaetaceae</taxon>
        <taxon>Coniochaeta</taxon>
    </lineage>
</organism>
<proteinExistence type="predicted"/>
<evidence type="ECO:0000259" key="3">
    <source>
        <dbReference type="PROSITE" id="PS50048"/>
    </source>
</evidence>
<feature type="compositionally biased region" description="Polar residues" evidence="2">
    <location>
        <begin position="192"/>
        <end position="206"/>
    </location>
</feature>
<dbReference type="SUPFAM" id="SSF57701">
    <property type="entry name" value="Zn2/Cys6 DNA-binding domain"/>
    <property type="match status" value="1"/>
</dbReference>
<evidence type="ECO:0000256" key="1">
    <source>
        <dbReference type="ARBA" id="ARBA00023242"/>
    </source>
</evidence>
<feature type="region of interest" description="Disordered" evidence="2">
    <location>
        <begin position="174"/>
        <end position="208"/>
    </location>
</feature>
<keyword evidence="5" id="KW-1185">Reference proteome</keyword>
<feature type="region of interest" description="Disordered" evidence="2">
    <location>
        <begin position="38"/>
        <end position="90"/>
    </location>
</feature>
<dbReference type="Proteomes" id="UP000182658">
    <property type="component" value="Unassembled WGS sequence"/>
</dbReference>
<evidence type="ECO:0000256" key="2">
    <source>
        <dbReference type="SAM" id="MobiDB-lite"/>
    </source>
</evidence>
<sequence length="428" mass="46681">MDTMTQSGQVRDACDRCHSIKTRCQRVASDRPVCQRCDRLGLPCSYSPPGQTGRPPGGRKRKETDASTAEDPDRPPQQSSKKPERLGQQGNTINVATGSTIAALLSPESSTILPDNLLLHLTSSETGQHDGTFRIDDFPISPWPYYTPDIISPDDMVVEPRHNNSDINLAYPPLAAQHAPPSSDLHEHPSHLGQQINSTSQHTAPSSPADAIHVQLMQLAELQSRLLVLGKSVAEASDSFSSIEEVLIVSENFISLFQAIEPLCHHLPAKNNRNTTTSQLSSSQQQQQKEAKTSQTAIFLLSNCYLNLIDIFETLVAQLQNEQSFQGSAAQDHRSHPPQQSLVSIGLTRVSMSRQAAAEVHLLLVFCMFDRPASSLGVHGNGTDQSNGGRMHVAQSIVSLAGRAVRSLATLEERVAERRGKAKFVIES</sequence>
<evidence type="ECO:0000313" key="5">
    <source>
        <dbReference type="Proteomes" id="UP000182658"/>
    </source>
</evidence>
<dbReference type="SMART" id="SM00066">
    <property type="entry name" value="GAL4"/>
    <property type="match status" value="1"/>
</dbReference>
<dbReference type="Gene3D" id="4.10.240.10">
    <property type="entry name" value="Zn(2)-C6 fungal-type DNA-binding domain"/>
    <property type="match status" value="1"/>
</dbReference>
<gene>
    <name evidence="4" type="ORF">CONLIGDRAFT_411250</name>
</gene>
<dbReference type="PROSITE" id="PS50048">
    <property type="entry name" value="ZN2_CY6_FUNGAL_2"/>
    <property type="match status" value="1"/>
</dbReference>
<dbReference type="Pfam" id="PF00172">
    <property type="entry name" value="Zn_clus"/>
    <property type="match status" value="1"/>
</dbReference>
<dbReference type="AlphaFoldDB" id="A0A1J7JNB3"/>